<proteinExistence type="predicted"/>
<dbReference type="Proteomes" id="UP000269665">
    <property type="component" value="Unassembled WGS sequence"/>
</dbReference>
<gene>
    <name evidence="1" type="ORF">C5E00_07890</name>
</gene>
<dbReference type="KEGG" id="ppar:A8F97_05180"/>
<accession>A0A8B3FEN1</accession>
<dbReference type="EMBL" id="PSZG01000001">
    <property type="protein sequence ID" value="RKO76708.1"/>
    <property type="molecule type" value="Genomic_DNA"/>
</dbReference>
<name>A0A8B3FEN1_PECPM</name>
<protein>
    <submittedName>
        <fullName evidence="1">Uncharacterized protein</fullName>
    </submittedName>
</protein>
<evidence type="ECO:0000313" key="1">
    <source>
        <dbReference type="EMBL" id="RKO76708.1"/>
    </source>
</evidence>
<evidence type="ECO:0000313" key="2">
    <source>
        <dbReference type="Proteomes" id="UP000269665"/>
    </source>
</evidence>
<sequence>MLIKFIGNLVFSKNPLLTTVKCVNSTLMAIKRFVFIIKYYLELVDDFALLPDDSSGDMRPHLQYTRPLLAYRNPSPDAEDFTKTVIKIKQPYPRIFINISYAT</sequence>
<dbReference type="AlphaFoldDB" id="A0A8B3FEN1"/>
<organism evidence="1 2">
    <name type="scientific">Pectobacterium parmentieri</name>
    <dbReference type="NCBI Taxonomy" id="1905730"/>
    <lineage>
        <taxon>Bacteria</taxon>
        <taxon>Pseudomonadati</taxon>
        <taxon>Pseudomonadota</taxon>
        <taxon>Gammaproteobacteria</taxon>
        <taxon>Enterobacterales</taxon>
        <taxon>Pectobacteriaceae</taxon>
        <taxon>Pectobacterium</taxon>
    </lineage>
</organism>
<comment type="caution">
    <text evidence="1">The sequence shown here is derived from an EMBL/GenBank/DDBJ whole genome shotgun (WGS) entry which is preliminary data.</text>
</comment>
<reference evidence="1 2" key="1">
    <citation type="journal article" date="2018" name="BMC Genomics">
        <title>High genomic variability in the plant pathogenic bacterium Pectobacterium parmentieri deciphered from de novo assembled complete genomes.</title>
        <authorList>
            <person name="Zoledowska S."/>
            <person name="Motyka-Pomagruk A."/>
            <person name="Sledz W."/>
            <person name="Mengoni A."/>
            <person name="Lojkowska E."/>
        </authorList>
    </citation>
    <scope>NUCLEOTIDE SEQUENCE [LARGE SCALE GENOMIC DNA]</scope>
    <source>
        <strain evidence="1 2">IFB5626</strain>
    </source>
</reference>
<dbReference type="OrthoDB" id="6399948at2"/>